<feature type="region of interest" description="Disordered" evidence="1">
    <location>
        <begin position="42"/>
        <end position="63"/>
    </location>
</feature>
<dbReference type="Gene3D" id="1.10.10.60">
    <property type="entry name" value="Homeodomain-like"/>
    <property type="match status" value="1"/>
</dbReference>
<feature type="domain" description="Myb-like" evidence="2">
    <location>
        <begin position="65"/>
        <end position="118"/>
    </location>
</feature>
<dbReference type="AlphaFoldDB" id="A0A3B4GRM1"/>
<dbReference type="Ensembl" id="ENSPNYT00000025410.1">
    <property type="protein sequence ID" value="ENSPNYP00000024809.1"/>
    <property type="gene ID" value="ENSPNYG00000018717.1"/>
</dbReference>
<dbReference type="InterPro" id="IPR044634">
    <property type="entry name" value="Zuotin/DnaJC2"/>
</dbReference>
<reference evidence="3" key="1">
    <citation type="submission" date="2023-09" db="UniProtKB">
        <authorList>
            <consortium name="Ensembl"/>
        </authorList>
    </citation>
    <scope>IDENTIFICATION</scope>
</reference>
<accession>A0A3B4GRM1</accession>
<evidence type="ECO:0000313" key="3">
    <source>
        <dbReference type="Ensembl" id="ENSPNYP00000024809.1"/>
    </source>
</evidence>
<dbReference type="Pfam" id="PF23082">
    <property type="entry name" value="Myb_DNA-binding_2"/>
    <property type="match status" value="1"/>
</dbReference>
<proteinExistence type="predicted"/>
<dbReference type="GO" id="GO:0006450">
    <property type="term" value="P:regulation of translational fidelity"/>
    <property type="evidence" value="ECO:0007669"/>
    <property type="project" value="InterPro"/>
</dbReference>
<evidence type="ECO:0000259" key="2">
    <source>
        <dbReference type="PROSITE" id="PS50090"/>
    </source>
</evidence>
<dbReference type="GO" id="GO:0043022">
    <property type="term" value="F:ribosome binding"/>
    <property type="evidence" value="ECO:0007669"/>
    <property type="project" value="InterPro"/>
</dbReference>
<dbReference type="CDD" id="cd00167">
    <property type="entry name" value="SANT"/>
    <property type="match status" value="1"/>
</dbReference>
<dbReference type="PANTHER" id="PTHR43999:SF1">
    <property type="entry name" value="DNAJ HOMOLOG SUBFAMILY C MEMBER 2"/>
    <property type="match status" value="1"/>
</dbReference>
<dbReference type="PROSITE" id="PS50090">
    <property type="entry name" value="MYB_LIKE"/>
    <property type="match status" value="1"/>
</dbReference>
<feature type="compositionally biased region" description="Low complexity" evidence="1">
    <location>
        <begin position="44"/>
        <end position="56"/>
    </location>
</feature>
<dbReference type="GO" id="GO:0005829">
    <property type="term" value="C:cytosol"/>
    <property type="evidence" value="ECO:0007669"/>
    <property type="project" value="TreeGrafter"/>
</dbReference>
<dbReference type="GO" id="GO:0030544">
    <property type="term" value="F:Hsp70 protein binding"/>
    <property type="evidence" value="ECO:0007669"/>
    <property type="project" value="InterPro"/>
</dbReference>
<organism evidence="3">
    <name type="scientific">Pundamilia nyererei</name>
    <dbReference type="NCBI Taxonomy" id="303518"/>
    <lineage>
        <taxon>Eukaryota</taxon>
        <taxon>Metazoa</taxon>
        <taxon>Chordata</taxon>
        <taxon>Craniata</taxon>
        <taxon>Vertebrata</taxon>
        <taxon>Euteleostomi</taxon>
        <taxon>Actinopterygii</taxon>
        <taxon>Neopterygii</taxon>
        <taxon>Teleostei</taxon>
        <taxon>Neoteleostei</taxon>
        <taxon>Acanthomorphata</taxon>
        <taxon>Ovalentaria</taxon>
        <taxon>Cichlomorphae</taxon>
        <taxon>Cichliformes</taxon>
        <taxon>Cichlidae</taxon>
        <taxon>African cichlids</taxon>
        <taxon>Pseudocrenilabrinae</taxon>
        <taxon>Haplochromini</taxon>
        <taxon>Pundamilia</taxon>
    </lineage>
</organism>
<dbReference type="PANTHER" id="PTHR43999">
    <property type="entry name" value="DNAJ HOMOLOG SUBFAMILY C MEMBER 2"/>
    <property type="match status" value="1"/>
</dbReference>
<protein>
    <recommendedName>
        <fullName evidence="2">Myb-like domain-containing protein</fullName>
    </recommendedName>
</protein>
<dbReference type="GO" id="GO:0051083">
    <property type="term" value="P:'de novo' cotranslational protein folding"/>
    <property type="evidence" value="ECO:0007669"/>
    <property type="project" value="InterPro"/>
</dbReference>
<dbReference type="STRING" id="303518.ENSPNYP00000024809"/>
<dbReference type="InterPro" id="IPR009057">
    <property type="entry name" value="Homeodomain-like_sf"/>
</dbReference>
<dbReference type="InterPro" id="IPR001005">
    <property type="entry name" value="SANT/Myb"/>
</dbReference>
<evidence type="ECO:0000256" key="1">
    <source>
        <dbReference type="SAM" id="MobiDB-lite"/>
    </source>
</evidence>
<sequence length="278" mass="32050">MMEEVEKLCDRLELTSTSTNRLLLFPQVQEVNAQLQKEREAEIQARQAARSSEQASGGAGGGKGWNEEDLQLLIKAVNLFPAGTNARWEVIADYMNTHSTSGMKRTAKDVINKAKNLQRLDPVQKDEINRKAFEKFKKEHTSVPPSIDNAVPSERFDEFKLGFTPHTEPPASFYRTLRVSLGSASAGVPCLKTYRQLRWQELCCRCIWCTRPLWCLRRWPVESQRQTWWRIRAKRAFQTLFQVVLKDTGWDVTRFTLRLSQPHTVYHCDSVIVLVLLL</sequence>
<dbReference type="GeneTree" id="ENSGT00940000155441"/>
<dbReference type="SUPFAM" id="SSF46689">
    <property type="entry name" value="Homeodomain-like"/>
    <property type="match status" value="1"/>
</dbReference>
<dbReference type="SMART" id="SM00717">
    <property type="entry name" value="SANT"/>
    <property type="match status" value="1"/>
</dbReference>
<name>A0A3B4GRM1_9CICH</name>